<name>A0AAW1U619_9CUCU</name>
<proteinExistence type="predicted"/>
<feature type="chain" id="PRO_5044002256" description="EB domain-containing protein" evidence="3">
    <location>
        <begin position="28"/>
        <end position="276"/>
    </location>
</feature>
<feature type="transmembrane region" description="Helical" evidence="2">
    <location>
        <begin position="146"/>
        <end position="168"/>
    </location>
</feature>
<evidence type="ECO:0000259" key="4">
    <source>
        <dbReference type="Pfam" id="PF01683"/>
    </source>
</evidence>
<keyword evidence="6" id="KW-1185">Reference proteome</keyword>
<comment type="caution">
    <text evidence="5">The sequence shown here is derived from an EMBL/GenBank/DDBJ whole genome shotgun (WGS) entry which is preliminary data.</text>
</comment>
<protein>
    <recommendedName>
        <fullName evidence="4">EB domain-containing protein</fullName>
    </recommendedName>
</protein>
<dbReference type="InterPro" id="IPR006149">
    <property type="entry name" value="EB_dom"/>
</dbReference>
<feature type="compositionally biased region" description="Polar residues" evidence="1">
    <location>
        <begin position="255"/>
        <end position="276"/>
    </location>
</feature>
<keyword evidence="3" id="KW-0732">Signal</keyword>
<evidence type="ECO:0000256" key="2">
    <source>
        <dbReference type="SAM" id="Phobius"/>
    </source>
</evidence>
<accession>A0AAW1U619</accession>
<evidence type="ECO:0000313" key="6">
    <source>
        <dbReference type="Proteomes" id="UP001431783"/>
    </source>
</evidence>
<keyword evidence="2" id="KW-0812">Transmembrane</keyword>
<feature type="region of interest" description="Disordered" evidence="1">
    <location>
        <begin position="199"/>
        <end position="276"/>
    </location>
</feature>
<evidence type="ECO:0000313" key="5">
    <source>
        <dbReference type="EMBL" id="KAK9879086.1"/>
    </source>
</evidence>
<feature type="domain" description="EB" evidence="4">
    <location>
        <begin position="79"/>
        <end position="120"/>
    </location>
</feature>
<dbReference type="Proteomes" id="UP001431783">
    <property type="component" value="Unassembled WGS sequence"/>
</dbReference>
<reference evidence="5 6" key="1">
    <citation type="submission" date="2023-03" db="EMBL/GenBank/DDBJ databases">
        <title>Genome insight into feeding habits of ladybird beetles.</title>
        <authorList>
            <person name="Li H.-S."/>
            <person name="Huang Y.-H."/>
            <person name="Pang H."/>
        </authorList>
    </citation>
    <scope>NUCLEOTIDE SEQUENCE [LARGE SCALE GENOMIC DNA]</scope>
    <source>
        <strain evidence="5">SYSU_2023b</strain>
        <tissue evidence="5">Whole body</tissue>
    </source>
</reference>
<keyword evidence="2" id="KW-1133">Transmembrane helix</keyword>
<sequence length="276" mass="30241">MMLGWLGAPPPLVLVLLLWASWGGASPQGRGSRKGADVEKKFGDRCNSTDQCSFEGSVCVEAYGRCYCRPELPVSNQVDKCGEAARVNESCFFTEQCETVTSQTECRDGICVCRFEKIAVVKPDGKVECEVPAQSSTHPGKYVDPAMIGILVAMFLMFITICVVLRLFSRARWRENRTIFNTPNPRLMNVSLLRENKLLHGERRGSKGSVRGPSRQPSMASLRPHSPNSQGSRRGSRGSSNASAISNRSSKSPPQNATSATTPMLESVQVEIQQPK</sequence>
<dbReference type="AlphaFoldDB" id="A0AAW1U619"/>
<keyword evidence="2" id="KW-0472">Membrane</keyword>
<feature type="signal peptide" evidence="3">
    <location>
        <begin position="1"/>
        <end position="27"/>
    </location>
</feature>
<feature type="compositionally biased region" description="Low complexity" evidence="1">
    <location>
        <begin position="226"/>
        <end position="254"/>
    </location>
</feature>
<evidence type="ECO:0000256" key="3">
    <source>
        <dbReference type="SAM" id="SignalP"/>
    </source>
</evidence>
<evidence type="ECO:0000256" key="1">
    <source>
        <dbReference type="SAM" id="MobiDB-lite"/>
    </source>
</evidence>
<dbReference type="EMBL" id="JARQZJ010000061">
    <property type="protein sequence ID" value="KAK9879086.1"/>
    <property type="molecule type" value="Genomic_DNA"/>
</dbReference>
<dbReference type="Pfam" id="PF01683">
    <property type="entry name" value="EB"/>
    <property type="match status" value="1"/>
</dbReference>
<gene>
    <name evidence="5" type="ORF">WA026_003899</name>
</gene>
<organism evidence="5 6">
    <name type="scientific">Henosepilachna vigintioctopunctata</name>
    <dbReference type="NCBI Taxonomy" id="420089"/>
    <lineage>
        <taxon>Eukaryota</taxon>
        <taxon>Metazoa</taxon>
        <taxon>Ecdysozoa</taxon>
        <taxon>Arthropoda</taxon>
        <taxon>Hexapoda</taxon>
        <taxon>Insecta</taxon>
        <taxon>Pterygota</taxon>
        <taxon>Neoptera</taxon>
        <taxon>Endopterygota</taxon>
        <taxon>Coleoptera</taxon>
        <taxon>Polyphaga</taxon>
        <taxon>Cucujiformia</taxon>
        <taxon>Coccinelloidea</taxon>
        <taxon>Coccinellidae</taxon>
        <taxon>Epilachninae</taxon>
        <taxon>Epilachnini</taxon>
        <taxon>Henosepilachna</taxon>
    </lineage>
</organism>